<accession>A0A411LNU2</accession>
<protein>
    <submittedName>
        <fullName evidence="1">Uncharacterized protein</fullName>
    </submittedName>
</protein>
<dbReference type="Proteomes" id="UP000550136">
    <property type="component" value="Unassembled WGS sequence"/>
</dbReference>
<organism evidence="1 2">
    <name type="scientific">Sphingomonas paucimobilis</name>
    <name type="common">Pseudomonas paucimobilis</name>
    <dbReference type="NCBI Taxonomy" id="13689"/>
    <lineage>
        <taxon>Bacteria</taxon>
        <taxon>Pseudomonadati</taxon>
        <taxon>Pseudomonadota</taxon>
        <taxon>Alphaproteobacteria</taxon>
        <taxon>Sphingomonadales</taxon>
        <taxon>Sphingomonadaceae</taxon>
        <taxon>Sphingomonas</taxon>
    </lineage>
</organism>
<name>A0A411LNU2_SPHPI</name>
<dbReference type="AlphaFoldDB" id="A0A411LNU2"/>
<comment type="caution">
    <text evidence="1">The sequence shown here is derived from an EMBL/GenBank/DDBJ whole genome shotgun (WGS) entry which is preliminary data.</text>
</comment>
<dbReference type="OrthoDB" id="3569535at2"/>
<dbReference type="Pfam" id="PF21973">
    <property type="entry name" value="DUF6925"/>
    <property type="match status" value="1"/>
</dbReference>
<gene>
    <name evidence="1" type="ORF">HKX06_04590</name>
</gene>
<evidence type="ECO:0000313" key="2">
    <source>
        <dbReference type="Proteomes" id="UP000550136"/>
    </source>
</evidence>
<dbReference type="EMBL" id="JABEOU010000017">
    <property type="protein sequence ID" value="NNG56658.1"/>
    <property type="molecule type" value="Genomic_DNA"/>
</dbReference>
<dbReference type="InterPro" id="IPR053838">
    <property type="entry name" value="DUF6925"/>
</dbReference>
<proteinExistence type="predicted"/>
<reference evidence="1 2" key="1">
    <citation type="submission" date="2020-05" db="EMBL/GenBank/DDBJ databases">
        <title>Draft Genome Sequences of Sphingomonas sp. Isolated from the International Space Station.</title>
        <authorList>
            <person name="Bijlani S."/>
            <person name="Singh N.K."/>
            <person name="Mason C.E."/>
            <person name="Wang C.C."/>
            <person name="Venkateswaran K."/>
        </authorList>
    </citation>
    <scope>NUCLEOTIDE SEQUENCE [LARGE SCALE GENOMIC DNA]</scope>
    <source>
        <strain evidence="1 2">FKI-L5-BR-P1</strain>
    </source>
</reference>
<evidence type="ECO:0000313" key="1">
    <source>
        <dbReference type="EMBL" id="NNG56658.1"/>
    </source>
</evidence>
<sequence length="333" mass="36164">MMEDMIELVDTMIADHRHGWSIGVFGAVGEFTYDDGEDAVIRNRGSAREVITARGGIRIDVRIAARIVAYDTLSSDGDTWGQAIAFCFPSPNDMEHGRVRALGADYGALRPADRTSTLFDLGVGRGHVHFCVRTADPALDAALRAIEGRSLLEDAGRDAMAEMLRAQPHRVLLSPLARVEVFSAIPATGGDSPEGPHTHLLPKMLGAGRTHAANAPIPDGYQPVLMLHPGSPWRDALGRRMPFDSGLDEMFAALLDRFGSREDRDVVNAISAALNEGLAPETFAWPQTRRGRAKARITLRRIAQRTPGSAVEAWRRTYDRLPAGDAVEVAADV</sequence>